<keyword evidence="1" id="KW-0732">Signal</keyword>
<feature type="chain" id="PRO_5046259880" evidence="1">
    <location>
        <begin position="24"/>
        <end position="91"/>
    </location>
</feature>
<name>A0ABQ6CCC4_9HYPH</name>
<reference evidence="3" key="1">
    <citation type="journal article" date="2019" name="Int. J. Syst. Evol. Microbiol.">
        <title>The Global Catalogue of Microorganisms (GCM) 10K type strain sequencing project: providing services to taxonomists for standard genome sequencing and annotation.</title>
        <authorList>
            <consortium name="The Broad Institute Genomics Platform"/>
            <consortium name="The Broad Institute Genome Sequencing Center for Infectious Disease"/>
            <person name="Wu L."/>
            <person name="Ma J."/>
        </authorList>
    </citation>
    <scope>NUCLEOTIDE SEQUENCE [LARGE SCALE GENOMIC DNA]</scope>
    <source>
        <strain evidence="3">NBRC 101365</strain>
    </source>
</reference>
<comment type="caution">
    <text evidence="2">The sequence shown here is derived from an EMBL/GenBank/DDBJ whole genome shotgun (WGS) entry which is preliminary data.</text>
</comment>
<protein>
    <submittedName>
        <fullName evidence="2">Uncharacterized protein</fullName>
    </submittedName>
</protein>
<proteinExistence type="predicted"/>
<evidence type="ECO:0000256" key="1">
    <source>
        <dbReference type="SAM" id="SignalP"/>
    </source>
</evidence>
<dbReference type="EMBL" id="BSPC01000007">
    <property type="protein sequence ID" value="GLS18002.1"/>
    <property type="molecule type" value="Genomic_DNA"/>
</dbReference>
<gene>
    <name evidence="2" type="ORF">GCM10007874_10180</name>
</gene>
<evidence type="ECO:0000313" key="3">
    <source>
        <dbReference type="Proteomes" id="UP001156882"/>
    </source>
</evidence>
<organism evidence="2 3">
    <name type="scientific">Labrys miyagiensis</name>
    <dbReference type="NCBI Taxonomy" id="346912"/>
    <lineage>
        <taxon>Bacteria</taxon>
        <taxon>Pseudomonadati</taxon>
        <taxon>Pseudomonadota</taxon>
        <taxon>Alphaproteobacteria</taxon>
        <taxon>Hyphomicrobiales</taxon>
        <taxon>Xanthobacteraceae</taxon>
        <taxon>Labrys</taxon>
    </lineage>
</organism>
<keyword evidence="3" id="KW-1185">Reference proteome</keyword>
<accession>A0ABQ6CCC4</accession>
<dbReference type="Proteomes" id="UP001156882">
    <property type="component" value="Unassembled WGS sequence"/>
</dbReference>
<sequence>MRILITTAIAAAGLVIAASSAYADGITDFWSLQKGYGYDSATTPAAPAGWPLYQKWLGPEPTPATAAQPTTIHHATLRHTRHGKVIEPTHG</sequence>
<feature type="signal peptide" evidence="1">
    <location>
        <begin position="1"/>
        <end position="23"/>
    </location>
</feature>
<dbReference type="RefSeq" id="WP_284310831.1">
    <property type="nucleotide sequence ID" value="NZ_BSPC01000007.1"/>
</dbReference>
<evidence type="ECO:0000313" key="2">
    <source>
        <dbReference type="EMBL" id="GLS18002.1"/>
    </source>
</evidence>